<comment type="similarity">
    <text evidence="2 14">Belongs to the class-II aminoacyl-tRNA synthetase family.</text>
</comment>
<dbReference type="FunFam" id="3.30.930.10:FF:000019">
    <property type="entry name" value="Threonine--tRNA ligase"/>
    <property type="match status" value="1"/>
</dbReference>
<evidence type="ECO:0000313" key="17">
    <source>
        <dbReference type="EMBL" id="QNG50867.1"/>
    </source>
</evidence>
<dbReference type="InterPro" id="IPR004154">
    <property type="entry name" value="Anticodon-bd"/>
</dbReference>
<keyword evidence="6 14" id="KW-0479">Metal-binding</keyword>
<evidence type="ECO:0000256" key="3">
    <source>
        <dbReference type="ARBA" id="ARBA00022490"/>
    </source>
</evidence>
<evidence type="ECO:0000256" key="12">
    <source>
        <dbReference type="ARBA" id="ARBA00023146"/>
    </source>
</evidence>
<dbReference type="HAMAP" id="MF_00184">
    <property type="entry name" value="Thr_tRNA_synth"/>
    <property type="match status" value="1"/>
</dbReference>
<dbReference type="SUPFAM" id="SSF55186">
    <property type="entry name" value="ThrRS/AlaRS common domain"/>
    <property type="match status" value="1"/>
</dbReference>
<keyword evidence="9 14" id="KW-0067">ATP-binding</keyword>
<dbReference type="GO" id="GO:0000049">
    <property type="term" value="F:tRNA binding"/>
    <property type="evidence" value="ECO:0007669"/>
    <property type="project" value="UniProtKB-KW"/>
</dbReference>
<comment type="subcellular location">
    <subcellularLocation>
        <location evidence="1 14">Cytoplasm</location>
    </subcellularLocation>
</comment>
<evidence type="ECO:0000256" key="8">
    <source>
        <dbReference type="ARBA" id="ARBA00022833"/>
    </source>
</evidence>
<dbReference type="RefSeq" id="WP_185717628.1">
    <property type="nucleotide sequence ID" value="NZ_BAAAWI010000001.1"/>
</dbReference>
<evidence type="ECO:0000259" key="16">
    <source>
        <dbReference type="PROSITE" id="PS51880"/>
    </source>
</evidence>
<evidence type="ECO:0000256" key="11">
    <source>
        <dbReference type="ARBA" id="ARBA00022917"/>
    </source>
</evidence>
<accession>A0A7G7MDK6</accession>
<comment type="catalytic activity">
    <reaction evidence="13 14">
        <text>tRNA(Thr) + L-threonine + ATP = L-threonyl-tRNA(Thr) + AMP + diphosphate + H(+)</text>
        <dbReference type="Rhea" id="RHEA:24624"/>
        <dbReference type="Rhea" id="RHEA-COMP:9670"/>
        <dbReference type="Rhea" id="RHEA-COMP:9704"/>
        <dbReference type="ChEBI" id="CHEBI:15378"/>
        <dbReference type="ChEBI" id="CHEBI:30616"/>
        <dbReference type="ChEBI" id="CHEBI:33019"/>
        <dbReference type="ChEBI" id="CHEBI:57926"/>
        <dbReference type="ChEBI" id="CHEBI:78442"/>
        <dbReference type="ChEBI" id="CHEBI:78534"/>
        <dbReference type="ChEBI" id="CHEBI:456215"/>
        <dbReference type="EC" id="6.1.1.3"/>
    </reaction>
</comment>
<dbReference type="Proteomes" id="UP000515728">
    <property type="component" value="Chromosome"/>
</dbReference>
<dbReference type="PANTHER" id="PTHR11451:SF44">
    <property type="entry name" value="THREONINE--TRNA LIGASE, CHLOROPLASTIC_MITOCHONDRIAL 2"/>
    <property type="match status" value="1"/>
</dbReference>
<dbReference type="CDD" id="cd00860">
    <property type="entry name" value="ThrRS_anticodon"/>
    <property type="match status" value="1"/>
</dbReference>
<feature type="binding site" evidence="14">
    <location>
        <position position="544"/>
    </location>
    <ligand>
        <name>Zn(2+)</name>
        <dbReference type="ChEBI" id="CHEBI:29105"/>
        <note>catalytic</note>
    </ligand>
</feature>
<dbReference type="Pfam" id="PF07973">
    <property type="entry name" value="tRNA_SAD"/>
    <property type="match status" value="1"/>
</dbReference>
<dbReference type="InterPro" id="IPR033728">
    <property type="entry name" value="ThrRS_core"/>
</dbReference>
<evidence type="ECO:0000256" key="4">
    <source>
        <dbReference type="ARBA" id="ARBA00022555"/>
    </source>
</evidence>
<protein>
    <recommendedName>
        <fullName evidence="14">Threonine--tRNA ligase</fullName>
        <ecNumber evidence="14">6.1.1.3</ecNumber>
    </recommendedName>
    <alternativeName>
        <fullName evidence="14">Threonyl-tRNA synthetase</fullName>
        <shortName evidence="14">ThrRS</shortName>
    </alternativeName>
</protein>
<feature type="domain" description="TGS" evidence="16">
    <location>
        <begin position="1"/>
        <end position="65"/>
    </location>
</feature>
<evidence type="ECO:0000256" key="10">
    <source>
        <dbReference type="ARBA" id="ARBA00022884"/>
    </source>
</evidence>
<dbReference type="PRINTS" id="PR01047">
    <property type="entry name" value="TRNASYNTHTHR"/>
</dbReference>
<keyword evidence="4 14" id="KW-0820">tRNA-binding</keyword>
<dbReference type="FunFam" id="3.30.54.20:FF:000003">
    <property type="entry name" value="Threonine--tRNA ligase"/>
    <property type="match status" value="1"/>
</dbReference>
<dbReference type="Gene3D" id="3.30.54.20">
    <property type="match status" value="1"/>
</dbReference>
<dbReference type="Gene3D" id="3.40.50.800">
    <property type="entry name" value="Anticodon-binding domain"/>
    <property type="match status" value="1"/>
</dbReference>
<dbReference type="Gene3D" id="3.30.930.10">
    <property type="entry name" value="Bira Bifunctional Protein, Domain 2"/>
    <property type="match status" value="1"/>
</dbReference>
<dbReference type="InterPro" id="IPR002320">
    <property type="entry name" value="Thr-tRNA-ligase_IIa"/>
</dbReference>
<feature type="binding site" evidence="14">
    <location>
        <position position="366"/>
    </location>
    <ligand>
        <name>Zn(2+)</name>
        <dbReference type="ChEBI" id="CHEBI:29105"/>
        <note>catalytic</note>
    </ligand>
</feature>
<keyword evidence="12 14" id="KW-0030">Aminoacyl-tRNA synthetase</keyword>
<dbReference type="GO" id="GO:0005737">
    <property type="term" value="C:cytoplasm"/>
    <property type="evidence" value="ECO:0007669"/>
    <property type="project" value="UniProtKB-SubCell"/>
</dbReference>
<dbReference type="Gene3D" id="3.30.980.10">
    <property type="entry name" value="Threonyl-trna Synthetase, Chain A, domain 2"/>
    <property type="match status" value="1"/>
</dbReference>
<dbReference type="KEGG" id="ppel:H6H00_22085"/>
<evidence type="ECO:0000256" key="13">
    <source>
        <dbReference type="ARBA" id="ARBA00049515"/>
    </source>
</evidence>
<dbReference type="InterPro" id="IPR045864">
    <property type="entry name" value="aa-tRNA-synth_II/BPL/LPL"/>
</dbReference>
<gene>
    <name evidence="14" type="primary">thrS</name>
    <name evidence="17" type="ORF">H6H00_22085</name>
</gene>
<dbReference type="InterPro" id="IPR047246">
    <property type="entry name" value="ThrRS_anticodon"/>
</dbReference>
<dbReference type="InterPro" id="IPR012947">
    <property type="entry name" value="tRNA_SAD"/>
</dbReference>
<feature type="binding site" evidence="14">
    <location>
        <position position="417"/>
    </location>
    <ligand>
        <name>Zn(2+)</name>
        <dbReference type="ChEBI" id="CHEBI:29105"/>
        <note>catalytic</note>
    </ligand>
</feature>
<sequence>MSAPAPSPAPAPVRVPAGTTAGAAVREAGLPTSGPSAVVVVRDAQGQLRDLAWAPDADAEVESVGADTPDGRAVIRHSAAHVLAQAVQQLRPEAKLGIGPPVVDGFYYDFDVEVPFTPEDLTKLESAMKKIIKAGQRFARRRYDSLDDARKELADEPYKLELIELKGVDTSEVMEVGGAELTAYDNVHAHTGEVVWSDLCRGPHVPTTKFIPAFKLMRSAAAYWRGSEKNPMLQRIYGTAWESTEAMDLHLDRLLEAEKRDHRRLGSELDLFSFPDEIGSGLPVFHPKGGIIRREMEDYARRRHEEAGYEFVNTPHITKGQLFETSGHLAWYAEGMYPPMQIDAEIGADGEVRKPGQDYYLKPMNCPMHNLIYRARGRSYRELPLRLFEFGSVYRYEKSGVVHGLTRARGFTQDDAHIYCSREQMGEEIRSLLQFVLDLLRDYGLDDFYLELSTRDPEKSIGSDEDWEAATDALREAAEASGLELVLDPGGAAFYAPKISVQAKDAIGRTWQLSTIQVDLMEPGLFDLEYTSTDGSRQQPVMIHRALFGSIERFFGVLLEHYAGAFPAWLAPVQVVAIPVTDDQVPAVREIAAALRARGIRVDVDAGDDRMQKKIRTHTLAKVPFLLLAGARDVEAGAVSFRFRDGTQVNGVPVADAVERIAAWVASRNNANPTADALTA</sequence>
<dbReference type="PANTHER" id="PTHR11451">
    <property type="entry name" value="THREONINE-TRNA LIGASE"/>
    <property type="match status" value="1"/>
</dbReference>
<feature type="domain" description="Aminoacyl-transfer RNA synthetases class-II family profile" evidence="15">
    <location>
        <begin position="292"/>
        <end position="567"/>
    </location>
</feature>
<dbReference type="EC" id="6.1.1.3" evidence="14"/>
<dbReference type="PROSITE" id="PS50862">
    <property type="entry name" value="AA_TRNA_LIGASE_II"/>
    <property type="match status" value="1"/>
</dbReference>
<proteinExistence type="inferred from homology"/>
<dbReference type="InterPro" id="IPR018163">
    <property type="entry name" value="Thr/Ala-tRNA-synth_IIc_edit"/>
</dbReference>
<evidence type="ECO:0000256" key="14">
    <source>
        <dbReference type="HAMAP-Rule" id="MF_00184"/>
    </source>
</evidence>
<evidence type="ECO:0000256" key="2">
    <source>
        <dbReference type="ARBA" id="ARBA00008226"/>
    </source>
</evidence>
<dbReference type="CDD" id="cd00771">
    <property type="entry name" value="ThrRS_core"/>
    <property type="match status" value="1"/>
</dbReference>
<keyword evidence="8 14" id="KW-0862">Zinc</keyword>
<dbReference type="GO" id="GO:0006435">
    <property type="term" value="P:threonyl-tRNA aminoacylation"/>
    <property type="evidence" value="ECO:0007669"/>
    <property type="project" value="UniProtKB-UniRule"/>
</dbReference>
<dbReference type="InterPro" id="IPR002314">
    <property type="entry name" value="aa-tRNA-synt_IIb"/>
</dbReference>
<dbReference type="GO" id="GO:0005524">
    <property type="term" value="F:ATP binding"/>
    <property type="evidence" value="ECO:0007669"/>
    <property type="project" value="UniProtKB-UniRule"/>
</dbReference>
<dbReference type="PROSITE" id="PS51880">
    <property type="entry name" value="TGS"/>
    <property type="match status" value="1"/>
</dbReference>
<comment type="cofactor">
    <cofactor evidence="14">
        <name>Zn(2+)</name>
        <dbReference type="ChEBI" id="CHEBI:29105"/>
    </cofactor>
    <text evidence="14">Binds 1 zinc ion per subunit.</text>
</comment>
<dbReference type="InterPro" id="IPR006195">
    <property type="entry name" value="aa-tRNA-synth_II"/>
</dbReference>
<evidence type="ECO:0000256" key="7">
    <source>
        <dbReference type="ARBA" id="ARBA00022741"/>
    </source>
</evidence>
<dbReference type="InterPro" id="IPR004095">
    <property type="entry name" value="TGS"/>
</dbReference>
<evidence type="ECO:0000256" key="9">
    <source>
        <dbReference type="ARBA" id="ARBA00022840"/>
    </source>
</evidence>
<keyword evidence="10 14" id="KW-0694">RNA-binding</keyword>
<dbReference type="GO" id="GO:0046872">
    <property type="term" value="F:metal ion binding"/>
    <property type="evidence" value="ECO:0007669"/>
    <property type="project" value="UniProtKB-KW"/>
</dbReference>
<dbReference type="FunFam" id="3.40.50.800:FF:000001">
    <property type="entry name" value="Threonine--tRNA ligase"/>
    <property type="match status" value="1"/>
</dbReference>
<dbReference type="Pfam" id="PF03129">
    <property type="entry name" value="HGTP_anticodon"/>
    <property type="match status" value="1"/>
</dbReference>
<dbReference type="SUPFAM" id="SSF52954">
    <property type="entry name" value="Class II aaRS ABD-related"/>
    <property type="match status" value="1"/>
</dbReference>
<evidence type="ECO:0000259" key="15">
    <source>
        <dbReference type="PROSITE" id="PS50862"/>
    </source>
</evidence>
<comment type="subunit">
    <text evidence="14">Homodimer.</text>
</comment>
<dbReference type="EMBL" id="CP060131">
    <property type="protein sequence ID" value="QNG50867.1"/>
    <property type="molecule type" value="Genomic_DNA"/>
</dbReference>
<evidence type="ECO:0000256" key="1">
    <source>
        <dbReference type="ARBA" id="ARBA00004496"/>
    </source>
</evidence>
<organism evidence="17 18">
    <name type="scientific">Pseudonocardia petroleophila</name>
    <dbReference type="NCBI Taxonomy" id="37331"/>
    <lineage>
        <taxon>Bacteria</taxon>
        <taxon>Bacillati</taxon>
        <taxon>Actinomycetota</taxon>
        <taxon>Actinomycetes</taxon>
        <taxon>Pseudonocardiales</taxon>
        <taxon>Pseudonocardiaceae</taxon>
        <taxon>Pseudonocardia</taxon>
    </lineage>
</organism>
<dbReference type="GO" id="GO:0004829">
    <property type="term" value="F:threonine-tRNA ligase activity"/>
    <property type="evidence" value="ECO:0007669"/>
    <property type="project" value="UniProtKB-UniRule"/>
</dbReference>
<keyword evidence="3 14" id="KW-0963">Cytoplasm</keyword>
<dbReference type="AlphaFoldDB" id="A0A7G7MDK6"/>
<keyword evidence="18" id="KW-1185">Reference proteome</keyword>
<reference evidence="17 18" key="1">
    <citation type="submission" date="2020-08" db="EMBL/GenBank/DDBJ databases">
        <authorList>
            <person name="Mo P."/>
        </authorList>
    </citation>
    <scope>NUCLEOTIDE SEQUENCE [LARGE SCALE GENOMIC DNA]</scope>
    <source>
        <strain evidence="17 18">CGMCC 4.1532</strain>
    </source>
</reference>
<keyword evidence="11 14" id="KW-0648">Protein biosynthesis</keyword>
<comment type="caution">
    <text evidence="14">Lacks conserved residue(s) required for the propagation of feature annotation.</text>
</comment>
<evidence type="ECO:0000256" key="6">
    <source>
        <dbReference type="ARBA" id="ARBA00022723"/>
    </source>
</evidence>
<dbReference type="SMART" id="SM00863">
    <property type="entry name" value="tRNA_SAD"/>
    <property type="match status" value="1"/>
</dbReference>
<name>A0A7G7MDK6_9PSEU</name>
<keyword evidence="7 14" id="KW-0547">Nucleotide-binding</keyword>
<evidence type="ECO:0000313" key="18">
    <source>
        <dbReference type="Proteomes" id="UP000515728"/>
    </source>
</evidence>
<dbReference type="Pfam" id="PF00587">
    <property type="entry name" value="tRNA-synt_2b"/>
    <property type="match status" value="1"/>
</dbReference>
<keyword evidence="5 14" id="KW-0436">Ligase</keyword>
<dbReference type="NCBIfam" id="TIGR00418">
    <property type="entry name" value="thrS"/>
    <property type="match status" value="1"/>
</dbReference>
<dbReference type="SUPFAM" id="SSF55681">
    <property type="entry name" value="Class II aaRS and biotin synthetases"/>
    <property type="match status" value="1"/>
</dbReference>
<evidence type="ECO:0000256" key="5">
    <source>
        <dbReference type="ARBA" id="ARBA00022598"/>
    </source>
</evidence>
<dbReference type="InterPro" id="IPR036621">
    <property type="entry name" value="Anticodon-bd_dom_sf"/>
</dbReference>